<accession>A0A520X7D9</accession>
<sequence length="92" mass="10467">MKNIAVLIKSKERHSEGLRISAGLSLLGDKVDIFLLNEDFNVNDLPVIKNHLEMIKAVGIGLYSNFKKEGFSFISDLDIGKKMLKYDIVFFY</sequence>
<organism evidence="1 2">
    <name type="scientific">Candidatus Acidulodesulfobacterium acidiphilum</name>
    <dbReference type="NCBI Taxonomy" id="2597224"/>
    <lineage>
        <taxon>Bacteria</taxon>
        <taxon>Deltaproteobacteria</taxon>
        <taxon>Candidatus Acidulodesulfobacterales</taxon>
        <taxon>Candidatus Acidulodesulfobacterium</taxon>
    </lineage>
</organism>
<gene>
    <name evidence="1" type="ORF">EVJ48_09550</name>
</gene>
<dbReference type="EMBL" id="SHMQ01000045">
    <property type="protein sequence ID" value="RZV37076.1"/>
    <property type="molecule type" value="Genomic_DNA"/>
</dbReference>
<reference evidence="1 2" key="1">
    <citation type="submission" date="2019-01" db="EMBL/GenBank/DDBJ databases">
        <title>Insights into ecological role of a new deltaproteobacterial order Candidatus Sinidesulfobacterales (Sva0485) by metagenomics and metatranscriptomics.</title>
        <authorList>
            <person name="Tan S."/>
            <person name="Liu J."/>
            <person name="Fang Y."/>
            <person name="Hedlund B."/>
            <person name="Lian Z.-H."/>
            <person name="Huang L.-Y."/>
            <person name="Li J.-T."/>
            <person name="Huang L.-N."/>
            <person name="Li W.-J."/>
            <person name="Jiang H.-C."/>
            <person name="Dong H.-L."/>
            <person name="Shu W.-S."/>
        </authorList>
    </citation>
    <scope>NUCLEOTIDE SEQUENCE [LARGE SCALE GENOMIC DNA]</scope>
    <source>
        <strain evidence="1">AP4</strain>
    </source>
</reference>
<dbReference type="Proteomes" id="UP000322454">
    <property type="component" value="Unassembled WGS sequence"/>
</dbReference>
<evidence type="ECO:0000313" key="1">
    <source>
        <dbReference type="EMBL" id="RZV37076.1"/>
    </source>
</evidence>
<name>A0A520X7D9_9DELT</name>
<proteinExistence type="predicted"/>
<protein>
    <submittedName>
        <fullName evidence="1">Uncharacterized protein</fullName>
    </submittedName>
</protein>
<evidence type="ECO:0000313" key="2">
    <source>
        <dbReference type="Proteomes" id="UP000322454"/>
    </source>
</evidence>
<dbReference type="AlphaFoldDB" id="A0A520X7D9"/>
<comment type="caution">
    <text evidence="1">The sequence shown here is derived from an EMBL/GenBank/DDBJ whole genome shotgun (WGS) entry which is preliminary data.</text>
</comment>